<organism evidence="1 2">
    <name type="scientific">Polyplax serrata</name>
    <name type="common">Common mouse louse</name>
    <dbReference type="NCBI Taxonomy" id="468196"/>
    <lineage>
        <taxon>Eukaryota</taxon>
        <taxon>Metazoa</taxon>
        <taxon>Ecdysozoa</taxon>
        <taxon>Arthropoda</taxon>
        <taxon>Hexapoda</taxon>
        <taxon>Insecta</taxon>
        <taxon>Pterygota</taxon>
        <taxon>Neoptera</taxon>
        <taxon>Paraneoptera</taxon>
        <taxon>Psocodea</taxon>
        <taxon>Troctomorpha</taxon>
        <taxon>Phthiraptera</taxon>
        <taxon>Anoplura</taxon>
        <taxon>Polyplacidae</taxon>
        <taxon>Polyplax</taxon>
    </lineage>
</organism>
<dbReference type="Proteomes" id="UP001372834">
    <property type="component" value="Unassembled WGS sequence"/>
</dbReference>
<reference evidence="1 2" key="1">
    <citation type="submission" date="2023-10" db="EMBL/GenBank/DDBJ databases">
        <title>Genomes of two closely related lineages of the louse Polyplax serrata with different host specificities.</title>
        <authorList>
            <person name="Martinu J."/>
            <person name="Tarabai H."/>
            <person name="Stefka J."/>
            <person name="Hypsa V."/>
        </authorList>
    </citation>
    <scope>NUCLEOTIDE SEQUENCE [LARGE SCALE GENOMIC DNA]</scope>
    <source>
        <strain evidence="1">HR10_N</strain>
    </source>
</reference>
<accession>A0AAN8NTY2</accession>
<dbReference type="AlphaFoldDB" id="A0AAN8NTY2"/>
<evidence type="ECO:0000313" key="1">
    <source>
        <dbReference type="EMBL" id="KAK6622785.1"/>
    </source>
</evidence>
<protein>
    <submittedName>
        <fullName evidence="1">Uncharacterized protein</fullName>
    </submittedName>
</protein>
<dbReference type="EMBL" id="JAWJWE010000038">
    <property type="protein sequence ID" value="KAK6622785.1"/>
    <property type="molecule type" value="Genomic_DNA"/>
</dbReference>
<evidence type="ECO:0000313" key="2">
    <source>
        <dbReference type="Proteomes" id="UP001372834"/>
    </source>
</evidence>
<name>A0AAN8NTY2_POLSC</name>
<gene>
    <name evidence="1" type="ORF">RUM43_008628</name>
</gene>
<sequence length="74" mass="8301">MKTRRERVQVSEAELPGTFEPIKSSIWANENVTGTRSPVQVLNLLQASCEYLTLVNDKIAYIATIGKIKSCIFE</sequence>
<comment type="caution">
    <text evidence="1">The sequence shown here is derived from an EMBL/GenBank/DDBJ whole genome shotgun (WGS) entry which is preliminary data.</text>
</comment>
<proteinExistence type="predicted"/>